<evidence type="ECO:0000256" key="4">
    <source>
        <dbReference type="ARBA" id="ARBA00023136"/>
    </source>
</evidence>
<dbReference type="EMBL" id="FZOU01000001">
    <property type="protein sequence ID" value="SNS33988.1"/>
    <property type="molecule type" value="Genomic_DNA"/>
</dbReference>
<dbReference type="Proteomes" id="UP000198356">
    <property type="component" value="Unassembled WGS sequence"/>
</dbReference>
<organism evidence="6 7">
    <name type="scientific">Granulicella rosea</name>
    <dbReference type="NCBI Taxonomy" id="474952"/>
    <lineage>
        <taxon>Bacteria</taxon>
        <taxon>Pseudomonadati</taxon>
        <taxon>Acidobacteriota</taxon>
        <taxon>Terriglobia</taxon>
        <taxon>Terriglobales</taxon>
        <taxon>Acidobacteriaceae</taxon>
        <taxon>Granulicella</taxon>
    </lineage>
</organism>
<feature type="transmembrane region" description="Helical" evidence="5">
    <location>
        <begin position="12"/>
        <end position="29"/>
    </location>
</feature>
<reference evidence="6 7" key="1">
    <citation type="submission" date="2017-06" db="EMBL/GenBank/DDBJ databases">
        <authorList>
            <person name="Kim H.J."/>
            <person name="Triplett B.A."/>
        </authorList>
    </citation>
    <scope>NUCLEOTIDE SEQUENCE [LARGE SCALE GENOMIC DNA]</scope>
    <source>
        <strain evidence="6 7">DSM 18704</strain>
    </source>
</reference>
<keyword evidence="2 5" id="KW-0812">Transmembrane</keyword>
<evidence type="ECO:0000313" key="6">
    <source>
        <dbReference type="EMBL" id="SNS33988.1"/>
    </source>
</evidence>
<evidence type="ECO:0000256" key="2">
    <source>
        <dbReference type="ARBA" id="ARBA00022692"/>
    </source>
</evidence>
<proteinExistence type="predicted"/>
<sequence>MKASALEFRLRYFLHGLVYTLGFWAPWNYALHLDPPGPNSHTWGLLAATLSKAGLMNIGADFDLLLALGIAFAVGGALLRTWGSAYLGAGIVQDGSMHAGVVADGPYRHLRNPLYLGTFLHSFTLTLLMPPSGAIWTLVLIGVMQIRLILGEEAFLESTLGAPYLAYCQLVPRLLPSLKTRIAAAGKPPAWGQAFLGELYMWGVACSFAFAGWNYNARPLIKCVIISLGLSLVARAFIKGPKNRE</sequence>
<dbReference type="GO" id="GO:0032259">
    <property type="term" value="P:methylation"/>
    <property type="evidence" value="ECO:0007669"/>
    <property type="project" value="UniProtKB-KW"/>
</dbReference>
<dbReference type="Gene3D" id="1.20.120.1630">
    <property type="match status" value="1"/>
</dbReference>
<dbReference type="AlphaFoldDB" id="A0A239DQ15"/>
<accession>A0A239DQ15</accession>
<evidence type="ECO:0000256" key="5">
    <source>
        <dbReference type="SAM" id="Phobius"/>
    </source>
</evidence>
<dbReference type="OrthoDB" id="5471300at2"/>
<dbReference type="GO" id="GO:0008168">
    <property type="term" value="F:methyltransferase activity"/>
    <property type="evidence" value="ECO:0007669"/>
    <property type="project" value="UniProtKB-KW"/>
</dbReference>
<protein>
    <submittedName>
        <fullName evidence="6">Phospholipid methyltransferase</fullName>
    </submittedName>
</protein>
<evidence type="ECO:0000256" key="1">
    <source>
        <dbReference type="ARBA" id="ARBA00004127"/>
    </source>
</evidence>
<name>A0A239DQ15_9BACT</name>
<feature type="transmembrane region" description="Helical" evidence="5">
    <location>
        <begin position="65"/>
        <end position="83"/>
    </location>
</feature>
<comment type="subcellular location">
    <subcellularLocation>
        <location evidence="1">Endomembrane system</location>
        <topology evidence="1">Multi-pass membrane protein</topology>
    </subcellularLocation>
</comment>
<feature type="transmembrane region" description="Helical" evidence="5">
    <location>
        <begin position="219"/>
        <end position="238"/>
    </location>
</feature>
<keyword evidence="3 5" id="KW-1133">Transmembrane helix</keyword>
<keyword evidence="6" id="KW-0808">Transferase</keyword>
<evidence type="ECO:0000256" key="3">
    <source>
        <dbReference type="ARBA" id="ARBA00022989"/>
    </source>
</evidence>
<keyword evidence="6" id="KW-0489">Methyltransferase</keyword>
<dbReference type="Pfam" id="PF04191">
    <property type="entry name" value="PEMT"/>
    <property type="match status" value="1"/>
</dbReference>
<feature type="transmembrane region" description="Helical" evidence="5">
    <location>
        <begin position="119"/>
        <end position="141"/>
    </location>
</feature>
<feature type="transmembrane region" description="Helical" evidence="5">
    <location>
        <begin position="195"/>
        <end position="213"/>
    </location>
</feature>
<gene>
    <name evidence="6" type="ORF">SAMN05421770_101569</name>
</gene>
<evidence type="ECO:0000313" key="7">
    <source>
        <dbReference type="Proteomes" id="UP000198356"/>
    </source>
</evidence>
<dbReference type="GO" id="GO:0012505">
    <property type="term" value="C:endomembrane system"/>
    <property type="evidence" value="ECO:0007669"/>
    <property type="project" value="UniProtKB-SubCell"/>
</dbReference>
<dbReference type="InterPro" id="IPR007318">
    <property type="entry name" value="Phopholipid_MeTrfase"/>
</dbReference>
<keyword evidence="4 5" id="KW-0472">Membrane</keyword>
<keyword evidence="7" id="KW-1185">Reference proteome</keyword>